<sequence>MSDLWLCRGETMPISFSEGGCLRTTGEQAELLNRQSYGVQTLQATHAICGTPRRISKRVLPQQLWQSRYMYTMIGDVQLLQSLLSYVVLVPSHSFKLHTTLAYIAGQFSLFVLLPFMFSLLSQEELSYVTSLTPPPPNHLSLLDTGALVKPFTPFGTLGPTVTPHPWLRLLPAILLKADNYWVARDCVRGPAASARTSDIQGNCQVLAFPGCLVAACLR</sequence>
<dbReference type="AlphaFoldDB" id="A0A8K0JFY7"/>
<dbReference type="Proteomes" id="UP000812966">
    <property type="component" value="Unassembled WGS sequence"/>
</dbReference>
<evidence type="ECO:0000313" key="1">
    <source>
        <dbReference type="EMBL" id="KAG7528469.1"/>
    </source>
</evidence>
<evidence type="ECO:0000313" key="2">
    <source>
        <dbReference type="Proteomes" id="UP000812966"/>
    </source>
</evidence>
<reference evidence="1" key="1">
    <citation type="submission" date="2020-04" db="EMBL/GenBank/DDBJ databases">
        <title>Analysis of mating type loci in Filobasidium floriforme.</title>
        <authorList>
            <person name="Nowrousian M."/>
        </authorList>
    </citation>
    <scope>NUCLEOTIDE SEQUENCE</scope>
    <source>
        <strain evidence="1">CBS 6242</strain>
    </source>
</reference>
<keyword evidence="2" id="KW-1185">Reference proteome</keyword>
<dbReference type="EMBL" id="JABELV010000181">
    <property type="protein sequence ID" value="KAG7528469.1"/>
    <property type="molecule type" value="Genomic_DNA"/>
</dbReference>
<comment type="caution">
    <text evidence="1">The sequence shown here is derived from an EMBL/GenBank/DDBJ whole genome shotgun (WGS) entry which is preliminary data.</text>
</comment>
<protein>
    <submittedName>
        <fullName evidence="1">Uncharacterized protein</fullName>
    </submittedName>
</protein>
<gene>
    <name evidence="1" type="ORF">FFLO_06123</name>
</gene>
<organism evidence="1 2">
    <name type="scientific">Filobasidium floriforme</name>
    <dbReference type="NCBI Taxonomy" id="5210"/>
    <lineage>
        <taxon>Eukaryota</taxon>
        <taxon>Fungi</taxon>
        <taxon>Dikarya</taxon>
        <taxon>Basidiomycota</taxon>
        <taxon>Agaricomycotina</taxon>
        <taxon>Tremellomycetes</taxon>
        <taxon>Filobasidiales</taxon>
        <taxon>Filobasidiaceae</taxon>
        <taxon>Filobasidium</taxon>
    </lineage>
</organism>
<proteinExistence type="predicted"/>
<accession>A0A8K0JFY7</accession>
<name>A0A8K0JFY7_9TREE</name>